<dbReference type="InterPro" id="IPR052018">
    <property type="entry name" value="PHP_domain"/>
</dbReference>
<dbReference type="Pfam" id="PF02811">
    <property type="entry name" value="PHP"/>
    <property type="match status" value="1"/>
</dbReference>
<evidence type="ECO:0000259" key="1">
    <source>
        <dbReference type="SMART" id="SM00481"/>
    </source>
</evidence>
<feature type="domain" description="Polymerase/histidinol phosphatase N-terminal" evidence="1">
    <location>
        <begin position="7"/>
        <end position="75"/>
    </location>
</feature>
<dbReference type="InterPro" id="IPR004013">
    <property type="entry name" value="PHP_dom"/>
</dbReference>
<dbReference type="PANTHER" id="PTHR42924:SF3">
    <property type="entry name" value="POLYMERASE_HISTIDINOL PHOSPHATASE N-TERMINAL DOMAIN-CONTAINING PROTEIN"/>
    <property type="match status" value="1"/>
</dbReference>
<reference evidence="2" key="1">
    <citation type="submission" date="2019-08" db="EMBL/GenBank/DDBJ databases">
        <authorList>
            <person name="Kucharzyk K."/>
            <person name="Murdoch R.W."/>
            <person name="Higgins S."/>
            <person name="Loffler F."/>
        </authorList>
    </citation>
    <scope>NUCLEOTIDE SEQUENCE</scope>
</reference>
<protein>
    <recommendedName>
        <fullName evidence="1">Polymerase/histidinol phosphatase N-terminal domain-containing protein</fullName>
    </recommendedName>
</protein>
<dbReference type="InterPro" id="IPR016195">
    <property type="entry name" value="Pol/histidinol_Pase-like"/>
</dbReference>
<organism evidence="2">
    <name type="scientific">bioreactor metagenome</name>
    <dbReference type="NCBI Taxonomy" id="1076179"/>
    <lineage>
        <taxon>unclassified sequences</taxon>
        <taxon>metagenomes</taxon>
        <taxon>ecological metagenomes</taxon>
    </lineage>
</organism>
<dbReference type="SUPFAM" id="SSF89550">
    <property type="entry name" value="PHP domain-like"/>
    <property type="match status" value="1"/>
</dbReference>
<dbReference type="GO" id="GO:0004534">
    <property type="term" value="F:5'-3' RNA exonuclease activity"/>
    <property type="evidence" value="ECO:0007669"/>
    <property type="project" value="TreeGrafter"/>
</dbReference>
<gene>
    <name evidence="2" type="ORF">SDC9_117327</name>
</gene>
<dbReference type="PANTHER" id="PTHR42924">
    <property type="entry name" value="EXONUCLEASE"/>
    <property type="match status" value="1"/>
</dbReference>
<dbReference type="Gene3D" id="3.20.20.140">
    <property type="entry name" value="Metal-dependent hydrolases"/>
    <property type="match status" value="1"/>
</dbReference>
<dbReference type="InterPro" id="IPR003141">
    <property type="entry name" value="Pol/His_phosphatase_N"/>
</dbReference>
<dbReference type="EMBL" id="VSSQ01023437">
    <property type="protein sequence ID" value="MPM70372.1"/>
    <property type="molecule type" value="Genomic_DNA"/>
</dbReference>
<evidence type="ECO:0000313" key="2">
    <source>
        <dbReference type="EMBL" id="MPM70372.1"/>
    </source>
</evidence>
<sequence>MMRRFVADLHVHTLLSPCAAIEMTPRNIINHAVDCNIDIIAITDHNACDNVAAAVEAAAGTKVVVVPGMEVETKEEVHLITLFETVDQLKSFNDYITSCLSGRVNDQERFGAQIIVDACDEFIGFREDMLLASLTSGVEEVTAEVAVRNGICIASHVDRPVYSILSQLGFVPPDLMLAAVEVSRLTSTKSATEKFPSIGCLPVITSSDAHYISDFVTGPKTVFYMEKPTLFEIRQALNNQNGRKILS</sequence>
<comment type="caution">
    <text evidence="2">The sequence shown here is derived from an EMBL/GenBank/DDBJ whole genome shotgun (WGS) entry which is preliminary data.</text>
</comment>
<dbReference type="GO" id="GO:0035312">
    <property type="term" value="F:5'-3' DNA exonuclease activity"/>
    <property type="evidence" value="ECO:0007669"/>
    <property type="project" value="TreeGrafter"/>
</dbReference>
<proteinExistence type="predicted"/>
<dbReference type="AlphaFoldDB" id="A0A645BYH0"/>
<dbReference type="CDD" id="cd07432">
    <property type="entry name" value="PHP_HisPPase"/>
    <property type="match status" value="1"/>
</dbReference>
<dbReference type="SMART" id="SM00481">
    <property type="entry name" value="POLIIIAc"/>
    <property type="match status" value="1"/>
</dbReference>
<accession>A0A645BYH0</accession>
<name>A0A645BYH0_9ZZZZ</name>